<protein>
    <submittedName>
        <fullName evidence="2">Peptidase S10</fullName>
    </submittedName>
</protein>
<dbReference type="GO" id="GO:0004185">
    <property type="term" value="F:serine-type carboxypeptidase activity"/>
    <property type="evidence" value="ECO:0007669"/>
    <property type="project" value="InterPro"/>
</dbReference>
<dbReference type="Proteomes" id="UP001165679">
    <property type="component" value="Unassembled WGS sequence"/>
</dbReference>
<gene>
    <name evidence="2" type="ORF">OL599_20830</name>
</gene>
<dbReference type="EMBL" id="JAPDNT010000028">
    <property type="protein sequence ID" value="MCW3477017.1"/>
    <property type="molecule type" value="Genomic_DNA"/>
</dbReference>
<organism evidence="2 3">
    <name type="scientific">Limobrevibacterium gyesilva</name>
    <dbReference type="NCBI Taxonomy" id="2991712"/>
    <lineage>
        <taxon>Bacteria</taxon>
        <taxon>Pseudomonadati</taxon>
        <taxon>Pseudomonadota</taxon>
        <taxon>Alphaproteobacteria</taxon>
        <taxon>Acetobacterales</taxon>
        <taxon>Acetobacteraceae</taxon>
        <taxon>Limobrevibacterium</taxon>
    </lineage>
</organism>
<dbReference type="RefSeq" id="WP_264715883.1">
    <property type="nucleotide sequence ID" value="NZ_JAPDNT010000028.1"/>
</dbReference>
<name>A0AA42CJL2_9PROT</name>
<dbReference type="Gene3D" id="3.40.50.1820">
    <property type="entry name" value="alpha/beta hydrolase"/>
    <property type="match status" value="1"/>
</dbReference>
<dbReference type="SUPFAM" id="SSF53474">
    <property type="entry name" value="alpha/beta-Hydrolases"/>
    <property type="match status" value="1"/>
</dbReference>
<sequence length="485" mass="52675">MTTEPTSAPAAPTAPPPAAPASFETRHDGTFHGTGLAYRCLAAETHLPDAKGEPRASVFSFSYLVDDAAPETRPVTFVFNGGPGSASLWLHMGALGPRRIVVPSDGTPAGSGPYGIVDNELCNLDKTDLVFVDPPGTGYSRMLGAAKPEDAWGLDADAELVAEFIKTWLTVHRRWASPRYLCGESYGTTRAVAVAGKLAGGLAGVAFNGIALISAILDFHTARFERGNPLADVSFMPTYAATALHYGLATAPDGRDAFLDEARRFAMEEYLPALVAGSRLAPARQQRVLRKLSRLTGLSETWLERTRLRIEPTRFRKELLRDTGLTVGRFDTRYTGRDYDDAGELPDTDASSYAVDSAYVTAINDHLTRGLGIGWNRPYMVFNREALLKWDWLGPRKDDTPRWPGYVNVAPVLGKLLRENPGLRVLMANGLYDLATPFHAAENTIAGNGIDAGRIAMTYYDAGHMMYLHEPSLGALVGDLRAWMG</sequence>
<comment type="caution">
    <text evidence="2">The sequence shown here is derived from an EMBL/GenBank/DDBJ whole genome shotgun (WGS) entry which is preliminary data.</text>
</comment>
<feature type="region of interest" description="Disordered" evidence="1">
    <location>
        <begin position="1"/>
        <end position="26"/>
    </location>
</feature>
<dbReference type="InterPro" id="IPR029058">
    <property type="entry name" value="AB_hydrolase_fold"/>
</dbReference>
<reference evidence="2" key="1">
    <citation type="submission" date="2022-09" db="EMBL/GenBank/DDBJ databases">
        <title>Rhodovastum sp. nov. RN2-1 isolated from soil in Seongnam, South Korea.</title>
        <authorList>
            <person name="Le N.T."/>
        </authorList>
    </citation>
    <scope>NUCLEOTIDE SEQUENCE</scope>
    <source>
        <strain evidence="2">RN2-1</strain>
    </source>
</reference>
<dbReference type="GO" id="GO:0006508">
    <property type="term" value="P:proteolysis"/>
    <property type="evidence" value="ECO:0007669"/>
    <property type="project" value="InterPro"/>
</dbReference>
<evidence type="ECO:0000313" key="2">
    <source>
        <dbReference type="EMBL" id="MCW3477017.1"/>
    </source>
</evidence>
<evidence type="ECO:0000313" key="3">
    <source>
        <dbReference type="Proteomes" id="UP001165679"/>
    </source>
</evidence>
<dbReference type="InterPro" id="IPR001563">
    <property type="entry name" value="Peptidase_S10"/>
</dbReference>
<feature type="compositionally biased region" description="Low complexity" evidence="1">
    <location>
        <begin position="1"/>
        <end position="11"/>
    </location>
</feature>
<dbReference type="AlphaFoldDB" id="A0AA42CJL2"/>
<dbReference type="Pfam" id="PF00450">
    <property type="entry name" value="Peptidase_S10"/>
    <property type="match status" value="1"/>
</dbReference>
<accession>A0AA42CJL2</accession>
<reference evidence="2" key="2">
    <citation type="submission" date="2022-10" db="EMBL/GenBank/DDBJ databases">
        <authorList>
            <person name="Trinh H.N."/>
        </authorList>
    </citation>
    <scope>NUCLEOTIDE SEQUENCE</scope>
    <source>
        <strain evidence="2">RN2-1</strain>
    </source>
</reference>
<keyword evidence="3" id="KW-1185">Reference proteome</keyword>
<proteinExistence type="predicted"/>
<evidence type="ECO:0000256" key="1">
    <source>
        <dbReference type="SAM" id="MobiDB-lite"/>
    </source>
</evidence>